<keyword evidence="1" id="KW-0010">Activator</keyword>
<accession>A0A3A3GDX5</accession>
<feature type="domain" description="Cyclic nucleotide-binding" evidence="2">
    <location>
        <begin position="10"/>
        <end position="130"/>
    </location>
</feature>
<dbReference type="Proteomes" id="UP000266177">
    <property type="component" value="Unassembled WGS sequence"/>
</dbReference>
<dbReference type="EMBL" id="QYZD01000050">
    <property type="protein sequence ID" value="RJG17634.1"/>
    <property type="molecule type" value="Genomic_DNA"/>
</dbReference>
<dbReference type="CDD" id="cd00038">
    <property type="entry name" value="CAP_ED"/>
    <property type="match status" value="1"/>
</dbReference>
<gene>
    <name evidence="3" type="ORF">DQX05_28015</name>
</gene>
<dbReference type="PROSITE" id="PS50042">
    <property type="entry name" value="CNMP_BINDING_3"/>
    <property type="match status" value="1"/>
</dbReference>
<dbReference type="PANTHER" id="PTHR24567:SF74">
    <property type="entry name" value="HTH-TYPE TRANSCRIPTIONAL REGULATOR ARCR"/>
    <property type="match status" value="1"/>
</dbReference>
<dbReference type="InterPro" id="IPR000595">
    <property type="entry name" value="cNMP-bd_dom"/>
</dbReference>
<dbReference type="AlphaFoldDB" id="A0A3A3GDX5"/>
<dbReference type="SUPFAM" id="SSF46785">
    <property type="entry name" value="Winged helix' DNA-binding domain"/>
    <property type="match status" value="1"/>
</dbReference>
<evidence type="ECO:0000256" key="1">
    <source>
        <dbReference type="ARBA" id="ARBA00023159"/>
    </source>
</evidence>
<comment type="caution">
    <text evidence="3">The sequence shown here is derived from an EMBL/GenBank/DDBJ whole genome shotgun (WGS) entry which is preliminary data.</text>
</comment>
<dbReference type="SUPFAM" id="SSF51206">
    <property type="entry name" value="cAMP-binding domain-like"/>
    <property type="match status" value="1"/>
</dbReference>
<evidence type="ECO:0000313" key="3">
    <source>
        <dbReference type="EMBL" id="RJG17634.1"/>
    </source>
</evidence>
<organism evidence="3 4">
    <name type="scientific">Paenibacillus thiaminolyticus</name>
    <name type="common">Bacillus thiaminolyticus</name>
    <dbReference type="NCBI Taxonomy" id="49283"/>
    <lineage>
        <taxon>Bacteria</taxon>
        <taxon>Bacillati</taxon>
        <taxon>Bacillota</taxon>
        <taxon>Bacilli</taxon>
        <taxon>Bacillales</taxon>
        <taxon>Paenibacillaceae</taxon>
        <taxon>Paenibacillus</taxon>
    </lineage>
</organism>
<dbReference type="PROSITE" id="PS00889">
    <property type="entry name" value="CNMP_BINDING_2"/>
    <property type="match status" value="1"/>
</dbReference>
<dbReference type="InterPro" id="IPR018488">
    <property type="entry name" value="cNMP-bd_CS"/>
</dbReference>
<dbReference type="GO" id="GO:0003700">
    <property type="term" value="F:DNA-binding transcription factor activity"/>
    <property type="evidence" value="ECO:0007669"/>
    <property type="project" value="TreeGrafter"/>
</dbReference>
<dbReference type="InterPro" id="IPR018490">
    <property type="entry name" value="cNMP-bd_dom_sf"/>
</dbReference>
<protein>
    <submittedName>
        <fullName evidence="3">Crp/Fnr family transcriptional regulator</fullName>
    </submittedName>
</protein>
<name>A0A3A3GDX5_PANTH</name>
<dbReference type="Gene3D" id="1.10.10.10">
    <property type="entry name" value="Winged helix-like DNA-binding domain superfamily/Winged helix DNA-binding domain"/>
    <property type="match status" value="1"/>
</dbReference>
<dbReference type="Pfam" id="PF00027">
    <property type="entry name" value="cNMP_binding"/>
    <property type="match status" value="1"/>
</dbReference>
<dbReference type="PRINTS" id="PR00103">
    <property type="entry name" value="CAMPKINASE"/>
</dbReference>
<dbReference type="PANTHER" id="PTHR24567">
    <property type="entry name" value="CRP FAMILY TRANSCRIPTIONAL REGULATORY PROTEIN"/>
    <property type="match status" value="1"/>
</dbReference>
<dbReference type="InterPro" id="IPR036388">
    <property type="entry name" value="WH-like_DNA-bd_sf"/>
</dbReference>
<dbReference type="GO" id="GO:0005829">
    <property type="term" value="C:cytosol"/>
    <property type="evidence" value="ECO:0007669"/>
    <property type="project" value="TreeGrafter"/>
</dbReference>
<dbReference type="OrthoDB" id="9810708at2"/>
<evidence type="ECO:0000313" key="4">
    <source>
        <dbReference type="Proteomes" id="UP000266177"/>
    </source>
</evidence>
<dbReference type="InterPro" id="IPR014710">
    <property type="entry name" value="RmlC-like_jellyroll"/>
</dbReference>
<dbReference type="Gene3D" id="2.60.120.10">
    <property type="entry name" value="Jelly Rolls"/>
    <property type="match status" value="1"/>
</dbReference>
<dbReference type="InterPro" id="IPR036390">
    <property type="entry name" value="WH_DNA-bd_sf"/>
</dbReference>
<dbReference type="SMART" id="SM00100">
    <property type="entry name" value="cNMP"/>
    <property type="match status" value="1"/>
</dbReference>
<sequence length="225" mass="25358">MIELLKRVPLFTDLSDEQLDIVASITSRREYHPHTTLFQQGEPGDTFCIVMRGTVKIYTSSRQGLQKTLAVFQSGDSFGELALIDGKPRSATAETLEETVLLTVNSESFHLMMRAHYDIAKQIMIQLCNRLRSTNGHVSELTFLDAPSRVVKNIVRVAQHEGKRQGDKIHIPHAFDPDAMAGLAGVHRTVLEQVIRDLEQQRILSLGHSQYTIDVSKLFQSPYMN</sequence>
<reference evidence="3 4" key="1">
    <citation type="submission" date="2018-09" db="EMBL/GenBank/DDBJ databases">
        <title>Paenibacillus SK2017-BO5.</title>
        <authorList>
            <person name="Piskunova J.V."/>
            <person name="Dubiley S.A."/>
            <person name="Severinov K.V."/>
        </authorList>
    </citation>
    <scope>NUCLEOTIDE SEQUENCE [LARGE SCALE GENOMIC DNA]</scope>
    <source>
        <strain evidence="3 4">BO5</strain>
    </source>
</reference>
<dbReference type="InterPro" id="IPR050397">
    <property type="entry name" value="Env_Response_Regulators"/>
</dbReference>
<dbReference type="RefSeq" id="WP_119796562.1">
    <property type="nucleotide sequence ID" value="NZ_QYZD01000050.1"/>
</dbReference>
<evidence type="ECO:0000259" key="2">
    <source>
        <dbReference type="PROSITE" id="PS50042"/>
    </source>
</evidence>
<proteinExistence type="predicted"/>